<feature type="region of interest" description="Disordered" evidence="1">
    <location>
        <begin position="111"/>
        <end position="180"/>
    </location>
</feature>
<feature type="domain" description="Nucleolar protein Dnt1-like N-terminal" evidence="2">
    <location>
        <begin position="44"/>
        <end position="103"/>
    </location>
</feature>
<feature type="compositionally biased region" description="Acidic residues" evidence="1">
    <location>
        <begin position="1098"/>
        <end position="1136"/>
    </location>
</feature>
<feature type="compositionally biased region" description="Basic and acidic residues" evidence="1">
    <location>
        <begin position="154"/>
        <end position="168"/>
    </location>
</feature>
<feature type="compositionally biased region" description="Polar residues" evidence="1">
    <location>
        <begin position="937"/>
        <end position="952"/>
    </location>
</feature>
<keyword evidence="4" id="KW-1185">Reference proteome</keyword>
<dbReference type="OrthoDB" id="3440036at2759"/>
<feature type="compositionally biased region" description="Basic and acidic residues" evidence="1">
    <location>
        <begin position="497"/>
        <end position="514"/>
    </location>
</feature>
<feature type="region of interest" description="Disordered" evidence="1">
    <location>
        <begin position="201"/>
        <end position="786"/>
    </location>
</feature>
<feature type="compositionally biased region" description="Polar residues" evidence="1">
    <location>
        <begin position="960"/>
        <end position="974"/>
    </location>
</feature>
<feature type="region of interest" description="Disordered" evidence="1">
    <location>
        <begin position="798"/>
        <end position="1169"/>
    </location>
</feature>
<evidence type="ECO:0000256" key="1">
    <source>
        <dbReference type="SAM" id="MobiDB-lite"/>
    </source>
</evidence>
<feature type="compositionally biased region" description="Polar residues" evidence="1">
    <location>
        <begin position="717"/>
        <end position="731"/>
    </location>
</feature>
<evidence type="ECO:0000259" key="2">
    <source>
        <dbReference type="Pfam" id="PF10407"/>
    </source>
</evidence>
<feature type="compositionally biased region" description="Acidic residues" evidence="1">
    <location>
        <begin position="419"/>
        <end position="428"/>
    </location>
</feature>
<feature type="compositionally biased region" description="Basic and acidic residues" evidence="1">
    <location>
        <begin position="439"/>
        <end position="479"/>
    </location>
</feature>
<feature type="compositionally biased region" description="Low complexity" evidence="1">
    <location>
        <begin position="356"/>
        <end position="368"/>
    </location>
</feature>
<feature type="compositionally biased region" description="Polar residues" evidence="1">
    <location>
        <begin position="369"/>
        <end position="392"/>
    </location>
</feature>
<dbReference type="STRING" id="342668.A0A1B8GWJ0"/>
<reference evidence="3 4" key="1">
    <citation type="submission" date="2016-03" db="EMBL/GenBank/DDBJ databases">
        <title>Comparative genomics of Pseudogymnoascus destructans, the fungus causing white-nose syndrome of bats.</title>
        <authorList>
            <person name="Palmer J.M."/>
            <person name="Drees K.P."/>
            <person name="Foster J.T."/>
            <person name="Lindner D.L."/>
        </authorList>
    </citation>
    <scope>NUCLEOTIDE SEQUENCE [LARGE SCALE GENOMIC DNA]</scope>
    <source>
        <strain evidence="3 4">UAMH 10579</strain>
    </source>
</reference>
<reference evidence="4" key="2">
    <citation type="journal article" date="2018" name="Nat. Commun.">
        <title>Extreme sensitivity to ultraviolet light in the fungal pathogen causing white-nose syndrome of bats.</title>
        <authorList>
            <person name="Palmer J.M."/>
            <person name="Drees K.P."/>
            <person name="Foster J.T."/>
            <person name="Lindner D.L."/>
        </authorList>
    </citation>
    <scope>NUCLEOTIDE SEQUENCE [LARGE SCALE GENOMIC DNA]</scope>
    <source>
        <strain evidence="4">UAMH 10579</strain>
    </source>
</reference>
<feature type="compositionally biased region" description="Low complexity" evidence="1">
    <location>
        <begin position="480"/>
        <end position="489"/>
    </location>
</feature>
<dbReference type="Proteomes" id="UP000091956">
    <property type="component" value="Unassembled WGS sequence"/>
</dbReference>
<feature type="compositionally biased region" description="Low complexity" evidence="1">
    <location>
        <begin position="754"/>
        <end position="768"/>
    </location>
</feature>
<organism evidence="3 4">
    <name type="scientific">Pseudogymnoascus verrucosus</name>
    <dbReference type="NCBI Taxonomy" id="342668"/>
    <lineage>
        <taxon>Eukaryota</taxon>
        <taxon>Fungi</taxon>
        <taxon>Dikarya</taxon>
        <taxon>Ascomycota</taxon>
        <taxon>Pezizomycotina</taxon>
        <taxon>Leotiomycetes</taxon>
        <taxon>Thelebolales</taxon>
        <taxon>Thelebolaceae</taxon>
        <taxon>Pseudogymnoascus</taxon>
    </lineage>
</organism>
<evidence type="ECO:0000313" key="3">
    <source>
        <dbReference type="EMBL" id="OBU00161.1"/>
    </source>
</evidence>
<feature type="compositionally biased region" description="Low complexity" evidence="1">
    <location>
        <begin position="840"/>
        <end position="851"/>
    </location>
</feature>
<feature type="compositionally biased region" description="Acidic residues" evidence="1">
    <location>
        <begin position="817"/>
        <end position="828"/>
    </location>
</feature>
<feature type="compositionally biased region" description="Low complexity" evidence="1">
    <location>
        <begin position="798"/>
        <end position="816"/>
    </location>
</feature>
<dbReference type="InterPro" id="IPR018844">
    <property type="entry name" value="Dnt1-like_N"/>
</dbReference>
<gene>
    <name evidence="3" type="ORF">VE01_01704</name>
</gene>
<feature type="compositionally biased region" description="Acidic residues" evidence="1">
    <location>
        <begin position="169"/>
        <end position="180"/>
    </location>
</feature>
<feature type="compositionally biased region" description="Acidic residues" evidence="1">
    <location>
        <begin position="515"/>
        <end position="525"/>
    </location>
</feature>
<dbReference type="EMBL" id="KV460210">
    <property type="protein sequence ID" value="OBU00161.1"/>
    <property type="molecule type" value="Genomic_DNA"/>
</dbReference>
<dbReference type="RefSeq" id="XP_018133893.1">
    <property type="nucleotide sequence ID" value="XM_018271222.2"/>
</dbReference>
<feature type="compositionally biased region" description="Polar residues" evidence="1">
    <location>
        <begin position="884"/>
        <end position="914"/>
    </location>
</feature>
<feature type="compositionally biased region" description="Polar residues" evidence="1">
    <location>
        <begin position="853"/>
        <end position="872"/>
    </location>
</feature>
<feature type="compositionally biased region" description="Low complexity" evidence="1">
    <location>
        <begin position="1006"/>
        <end position="1027"/>
    </location>
</feature>
<feature type="compositionally biased region" description="Basic and acidic residues" evidence="1">
    <location>
        <begin position="526"/>
        <end position="607"/>
    </location>
</feature>
<feature type="compositionally biased region" description="Basic and acidic residues" evidence="1">
    <location>
        <begin position="286"/>
        <end position="298"/>
    </location>
</feature>
<feature type="compositionally biased region" description="Basic and acidic residues" evidence="1">
    <location>
        <begin position="1066"/>
        <end position="1097"/>
    </location>
</feature>
<accession>A0A1B8GWJ0</accession>
<dbReference type="GeneID" id="28835090"/>
<feature type="compositionally biased region" description="Polar residues" evidence="1">
    <location>
        <begin position="299"/>
        <end position="314"/>
    </location>
</feature>
<dbReference type="AlphaFoldDB" id="A0A1B8GWJ0"/>
<protein>
    <recommendedName>
        <fullName evidence="2">Nucleolar protein Dnt1-like N-terminal domain-containing protein</fullName>
    </recommendedName>
</protein>
<dbReference type="Pfam" id="PF10407">
    <property type="entry name" value="Cytokin_check_N"/>
    <property type="match status" value="1"/>
</dbReference>
<evidence type="ECO:0000313" key="4">
    <source>
        <dbReference type="Proteomes" id="UP000091956"/>
    </source>
</evidence>
<feature type="compositionally biased region" description="Basic residues" evidence="1">
    <location>
        <begin position="1160"/>
        <end position="1169"/>
    </location>
</feature>
<proteinExistence type="predicted"/>
<sequence length="1169" mass="125441">MDPPPRPSMDRFRIRVAVFSPEEAHNLEAVPKHTFVIARSQHFPLQDLPLRELRDVAIRRYKDIYPQESLFQIAQSTDAYGADLYLNDRVGDIFADNEVLRVIKGSSIRDSLPPDYVNGRAGSVQPSYPLQRKRSPATSNLGDNSRAGKRQKVYRPDDPVPSRERDPSDSEEENVLPEDILIDEVIPDSQVNEVEDVARHIKQEKPSQASRPSYNPPSPVLGYRDDGGVVISDSQGKETSGRNTTRQTRQSLRNTTEAREDLQIAAKATPKPSNGAARRPSNKRRERSDDISDFEEHTSITPTITPSRGISDTYSDFETDIEQPSSFLRRRGRVTPLRKNKKASPISAKPKVIQYGKKAATKSKASGSDNSTPKAITPSTPAITPRSASMANSGPILPGMTRQPDSASTDNVDDKSEEGVDAGAEEAAQEVSRLTSESAGKKRAAELEQESRRTGQSEGRPEKAMDQARIEREAVEKKSTATAIATAKIKAAKRRRVDAARKRLAEEERLKEEAEKEEEEEEAEKEAEKEAEREAEMEARATEAKLKRDHLLAEEARRQTEANEKAEAEEREQAKRREAEAAAKAEAVKRKEAAKGEKEASDKKDAEVASARKRSTSAISPGGMLGRAVANFNSETASTSPSANVVDMPPPPAAARGRLSMSPALTRKRSEDIRSTPILPPRRSSDIRPASSVELGPAARRVSFAEPSPSVAGKTPSRATQSPAPVQTPKTVNGIPSFRQSKLVPPGTGAKSVTPKAPTPSSSQAPPSGQQVKSTPTPTPKTRADITAALLNTINKGSSSAVKAAAAAKPNAIAISSDEESSDDESVGELELPPLPPPSSHSIAQSQIAASGDNANDTASNTSRSASVSTNRSQRESRSPVRFVNSSFHSNAASSTQSFDGSRRAQQGHSNGSETSDKSTSGESASEDEASESELSPTRSKPTIPSSQSAASQRILPPSSRLSQLRDGSTTPKPQNVGARKVSSGSDAETSVQKLLDSQLTEESVASSAPARGQASPAPSSSQFSARNSSTPVPRPKLTNGNTSDRGTPRTSERPAGMASMPSLKLRTEAALEESHRRAEKARQEGEAKAKALKDAEVADAEITEESEAESSSDSDSNSDDGDESNSEAGSNDDVEMGGMGTPKAQKPKAKVNFSGLSKKFSKGLAGRR</sequence>
<feature type="compositionally biased region" description="Polar residues" evidence="1">
    <location>
        <begin position="983"/>
        <end position="1005"/>
    </location>
</feature>
<name>A0A1B8GWJ0_9PEZI</name>
<feature type="compositionally biased region" description="Polar residues" evidence="1">
    <location>
        <begin position="241"/>
        <end position="255"/>
    </location>
</feature>
<feature type="compositionally biased region" description="Polar residues" evidence="1">
    <location>
        <begin position="631"/>
        <end position="643"/>
    </location>
</feature>
<feature type="compositionally biased region" description="Basic residues" evidence="1">
    <location>
        <begin position="328"/>
        <end position="342"/>
    </location>
</feature>